<comment type="caution">
    <text evidence="2">The sequence shown here is derived from an EMBL/GenBank/DDBJ whole genome shotgun (WGS) entry which is preliminary data.</text>
</comment>
<feature type="compositionally biased region" description="Basic residues" evidence="1">
    <location>
        <begin position="60"/>
        <end position="69"/>
    </location>
</feature>
<dbReference type="EMBL" id="JBBPBN010000014">
    <property type="protein sequence ID" value="KAK9025125.1"/>
    <property type="molecule type" value="Genomic_DNA"/>
</dbReference>
<sequence length="103" mass="11616">MRLGSGLGSYQAYTTIHWPGSTVPKCMGFTLQLGFPKTHQTAAPRSEATSTAVTMTTHKQQQRFTHHHAQIQSKNNHKIDSNQRGDSRRLTHSGSKNRRWSTQ</sequence>
<evidence type="ECO:0000256" key="1">
    <source>
        <dbReference type="SAM" id="MobiDB-lite"/>
    </source>
</evidence>
<reference evidence="2 3" key="1">
    <citation type="journal article" date="2024" name="G3 (Bethesda)">
        <title>Genome assembly of Hibiscus sabdariffa L. provides insights into metabolisms of medicinal natural products.</title>
        <authorList>
            <person name="Kim T."/>
        </authorList>
    </citation>
    <scope>NUCLEOTIDE SEQUENCE [LARGE SCALE GENOMIC DNA]</scope>
    <source>
        <strain evidence="2">TK-2024</strain>
        <tissue evidence="2">Old leaves</tissue>
    </source>
</reference>
<feature type="compositionally biased region" description="Polar residues" evidence="1">
    <location>
        <begin position="39"/>
        <end position="59"/>
    </location>
</feature>
<keyword evidence="3" id="KW-1185">Reference proteome</keyword>
<name>A0ABR2SIL7_9ROSI</name>
<feature type="region of interest" description="Disordered" evidence="1">
    <location>
        <begin position="39"/>
        <end position="103"/>
    </location>
</feature>
<protein>
    <submittedName>
        <fullName evidence="2">Uncharacterized protein</fullName>
    </submittedName>
</protein>
<evidence type="ECO:0000313" key="3">
    <source>
        <dbReference type="Proteomes" id="UP001396334"/>
    </source>
</evidence>
<dbReference type="Proteomes" id="UP001396334">
    <property type="component" value="Unassembled WGS sequence"/>
</dbReference>
<organism evidence="2 3">
    <name type="scientific">Hibiscus sabdariffa</name>
    <name type="common">roselle</name>
    <dbReference type="NCBI Taxonomy" id="183260"/>
    <lineage>
        <taxon>Eukaryota</taxon>
        <taxon>Viridiplantae</taxon>
        <taxon>Streptophyta</taxon>
        <taxon>Embryophyta</taxon>
        <taxon>Tracheophyta</taxon>
        <taxon>Spermatophyta</taxon>
        <taxon>Magnoliopsida</taxon>
        <taxon>eudicotyledons</taxon>
        <taxon>Gunneridae</taxon>
        <taxon>Pentapetalae</taxon>
        <taxon>rosids</taxon>
        <taxon>malvids</taxon>
        <taxon>Malvales</taxon>
        <taxon>Malvaceae</taxon>
        <taxon>Malvoideae</taxon>
        <taxon>Hibiscus</taxon>
    </lineage>
</organism>
<proteinExistence type="predicted"/>
<accession>A0ABR2SIL7</accession>
<feature type="compositionally biased region" description="Basic and acidic residues" evidence="1">
    <location>
        <begin position="77"/>
        <end position="89"/>
    </location>
</feature>
<gene>
    <name evidence="2" type="ORF">V6N11_065022</name>
</gene>
<evidence type="ECO:0000313" key="2">
    <source>
        <dbReference type="EMBL" id="KAK9025125.1"/>
    </source>
</evidence>